<gene>
    <name evidence="3" type="ORF">A3C17_01800</name>
</gene>
<evidence type="ECO:0000259" key="1">
    <source>
        <dbReference type="Pfam" id="PF00483"/>
    </source>
</evidence>
<accession>A0A1F7TXE7</accession>
<dbReference type="GO" id="GO:0009298">
    <property type="term" value="P:GDP-mannose biosynthetic process"/>
    <property type="evidence" value="ECO:0007669"/>
    <property type="project" value="TreeGrafter"/>
</dbReference>
<evidence type="ECO:0000313" key="3">
    <source>
        <dbReference type="EMBL" id="OGL70699.1"/>
    </source>
</evidence>
<dbReference type="InterPro" id="IPR005835">
    <property type="entry name" value="NTP_transferase_dom"/>
</dbReference>
<dbReference type="SUPFAM" id="SSF159283">
    <property type="entry name" value="Guanosine diphospho-D-mannose pyrophosphorylase/mannose-6-phosphate isomerase linker domain"/>
    <property type="match status" value="1"/>
</dbReference>
<dbReference type="AlphaFoldDB" id="A0A1F7TXE7"/>
<reference evidence="3 4" key="1">
    <citation type="journal article" date="2016" name="Nat. Commun.">
        <title>Thousands of microbial genomes shed light on interconnected biogeochemical processes in an aquifer system.</title>
        <authorList>
            <person name="Anantharaman K."/>
            <person name="Brown C.T."/>
            <person name="Hug L.A."/>
            <person name="Sharon I."/>
            <person name="Castelle C.J."/>
            <person name="Probst A.J."/>
            <person name="Thomas B.C."/>
            <person name="Singh A."/>
            <person name="Wilkins M.J."/>
            <person name="Karaoz U."/>
            <person name="Brodie E.L."/>
            <person name="Williams K.H."/>
            <person name="Hubbard S.S."/>
            <person name="Banfield J.F."/>
        </authorList>
    </citation>
    <scope>NUCLEOTIDE SEQUENCE [LARGE SCALE GENOMIC DNA]</scope>
</reference>
<dbReference type="GO" id="GO:0004475">
    <property type="term" value="F:mannose-1-phosphate guanylyltransferase (GTP) activity"/>
    <property type="evidence" value="ECO:0007669"/>
    <property type="project" value="TreeGrafter"/>
</dbReference>
<dbReference type="STRING" id="1802389.A3C17_01800"/>
<dbReference type="PANTHER" id="PTHR46390:SF1">
    <property type="entry name" value="MANNOSE-1-PHOSPHATE GUANYLYLTRANSFERASE"/>
    <property type="match status" value="1"/>
</dbReference>
<dbReference type="Pfam" id="PF22640">
    <property type="entry name" value="ManC_GMP_beta-helix"/>
    <property type="match status" value="1"/>
</dbReference>
<dbReference type="Proteomes" id="UP000177097">
    <property type="component" value="Unassembled WGS sequence"/>
</dbReference>
<evidence type="ECO:0000313" key="4">
    <source>
        <dbReference type="Proteomes" id="UP000177097"/>
    </source>
</evidence>
<dbReference type="InterPro" id="IPR051161">
    <property type="entry name" value="Mannose-6P_isomerase_type2"/>
</dbReference>
<name>A0A1F7TXE7_9BACT</name>
<feature type="domain" description="Nucleotidyl transferase" evidence="1">
    <location>
        <begin position="3"/>
        <end position="273"/>
    </location>
</feature>
<dbReference type="EMBL" id="MGDX01000027">
    <property type="protein sequence ID" value="OGL70699.1"/>
    <property type="molecule type" value="Genomic_DNA"/>
</dbReference>
<feature type="domain" description="MannoseP isomerase/GMP-like beta-helix" evidence="2">
    <location>
        <begin position="285"/>
        <end position="341"/>
    </location>
</feature>
<sequence>MIKVIFAGGVGGRLWPLSRHATPKQFEPFFEGKSMLQLAVDRVRLFGMDDLFISTNTSYRELVHAQIPDLNVEHIFYEPVKRDLAAAVCLTLARLKERGMSGPIAVLWADHVMQRTDDFVAALKRAERLVTERPERFVFLAEKPRFANHNLGWMRLGAEIEPGVHAFEAWKYQPDVDTCQTMFESGVWRWNPGYFVFDLDVALRMYEVNLSQMYLAIWEMVRDEALLNARYAELEEAHFDTAILERLTPEQAVVLPVDLGWSDPGTLYAMKELLAASEDANVEHGRVVTHNTRDSLVYNTNDGQLVATVGLDGMVVVNTNDSVLVCHKRAIPDIKTLLKRLETEGFEHLL</sequence>
<protein>
    <submittedName>
        <fullName evidence="3">Uncharacterized protein</fullName>
    </submittedName>
</protein>
<organism evidence="3 4">
    <name type="scientific">Candidatus Uhrbacteria bacterium RIFCSPHIGHO2_02_FULL_53_13</name>
    <dbReference type="NCBI Taxonomy" id="1802389"/>
    <lineage>
        <taxon>Bacteria</taxon>
        <taxon>Candidatus Uhriibacteriota</taxon>
    </lineage>
</organism>
<dbReference type="Pfam" id="PF00483">
    <property type="entry name" value="NTP_transferase"/>
    <property type="match status" value="1"/>
</dbReference>
<dbReference type="Gene3D" id="3.90.550.10">
    <property type="entry name" value="Spore Coat Polysaccharide Biosynthesis Protein SpsA, Chain A"/>
    <property type="match status" value="1"/>
</dbReference>
<evidence type="ECO:0000259" key="2">
    <source>
        <dbReference type="Pfam" id="PF22640"/>
    </source>
</evidence>
<dbReference type="PANTHER" id="PTHR46390">
    <property type="entry name" value="MANNOSE-1-PHOSPHATE GUANYLYLTRANSFERASE"/>
    <property type="match status" value="1"/>
</dbReference>
<comment type="caution">
    <text evidence="3">The sequence shown here is derived from an EMBL/GenBank/DDBJ whole genome shotgun (WGS) entry which is preliminary data.</text>
</comment>
<proteinExistence type="predicted"/>
<dbReference type="SUPFAM" id="SSF53448">
    <property type="entry name" value="Nucleotide-diphospho-sugar transferases"/>
    <property type="match status" value="1"/>
</dbReference>
<dbReference type="InterPro" id="IPR029044">
    <property type="entry name" value="Nucleotide-diphossugar_trans"/>
</dbReference>
<dbReference type="InterPro" id="IPR054566">
    <property type="entry name" value="ManC/GMP-like_b-helix"/>
</dbReference>